<dbReference type="GeneID" id="66536917"/>
<gene>
    <name evidence="2" type="ORF">CNY62_08200</name>
</gene>
<sequence length="103" mass="11721">MKEWSTTEFKAAILSKSAFAVLFYTPMCGGCQLVERYLHFAEAAMPEVQIVKMNVNYLPEVIAKYEIKSVPSIYVFSDDMAGERLSAIDNVTRIYEGLEKLRN</sequence>
<accession>A0A1D2KTQ6</accession>
<dbReference type="InterPro" id="IPR013766">
    <property type="entry name" value="Thioredoxin_domain"/>
</dbReference>
<reference evidence="2 3" key="1">
    <citation type="submission" date="2017-09" db="EMBL/GenBank/DDBJ databases">
        <title>Complete Genome Sequences of Two Strains of the Meat Spoilage Bacterium Brochothrix thermosphacta Isolated from Ground Chicken.</title>
        <authorList>
            <person name="Paoli G.C."/>
            <person name="Wijey C."/>
            <person name="Chen C.-Y."/>
            <person name="Nguyen L."/>
            <person name="Yan X."/>
            <person name="Irwin P.L."/>
        </authorList>
    </citation>
    <scope>NUCLEOTIDE SEQUENCE [LARGE SCALE GENOMIC DNA]</scope>
    <source>
        <strain evidence="2 3">BI</strain>
    </source>
</reference>
<dbReference type="EMBL" id="CP023483">
    <property type="protein sequence ID" value="ATF26359.1"/>
    <property type="molecule type" value="Genomic_DNA"/>
</dbReference>
<name>A0A1D2KTQ6_BROTH</name>
<dbReference type="SUPFAM" id="SSF52833">
    <property type="entry name" value="Thioredoxin-like"/>
    <property type="match status" value="1"/>
</dbReference>
<dbReference type="KEGG" id="bths:CNY62_08200"/>
<proteinExistence type="predicted"/>
<dbReference type="AlphaFoldDB" id="A0A1D2KTQ6"/>
<feature type="domain" description="Thioredoxin" evidence="1">
    <location>
        <begin position="4"/>
        <end position="89"/>
    </location>
</feature>
<dbReference type="STRING" id="2756.BFR44_09105"/>
<dbReference type="OrthoDB" id="5784238at2"/>
<organism evidence="2 3">
    <name type="scientific">Brochothrix thermosphacta</name>
    <name type="common">Microbacterium thermosphactum</name>
    <dbReference type="NCBI Taxonomy" id="2756"/>
    <lineage>
        <taxon>Bacteria</taxon>
        <taxon>Bacillati</taxon>
        <taxon>Bacillota</taxon>
        <taxon>Bacilli</taxon>
        <taxon>Bacillales</taxon>
        <taxon>Listeriaceae</taxon>
        <taxon>Brochothrix</taxon>
    </lineage>
</organism>
<keyword evidence="3" id="KW-1185">Reference proteome</keyword>
<dbReference type="RefSeq" id="WP_036026768.1">
    <property type="nucleotide sequence ID" value="NZ_CBCPHX010000002.1"/>
</dbReference>
<dbReference type="Gene3D" id="3.40.30.10">
    <property type="entry name" value="Glutaredoxin"/>
    <property type="match status" value="1"/>
</dbReference>
<dbReference type="CDD" id="cd02947">
    <property type="entry name" value="TRX_family"/>
    <property type="match status" value="1"/>
</dbReference>
<protein>
    <submittedName>
        <fullName evidence="2">Thioredoxin</fullName>
    </submittedName>
</protein>
<dbReference type="Pfam" id="PF00085">
    <property type="entry name" value="Thioredoxin"/>
    <property type="match status" value="1"/>
</dbReference>
<evidence type="ECO:0000313" key="2">
    <source>
        <dbReference type="EMBL" id="ATF26359.1"/>
    </source>
</evidence>
<dbReference type="InterPro" id="IPR036249">
    <property type="entry name" value="Thioredoxin-like_sf"/>
</dbReference>
<dbReference type="Proteomes" id="UP000243591">
    <property type="component" value="Chromosome"/>
</dbReference>
<evidence type="ECO:0000259" key="1">
    <source>
        <dbReference type="Pfam" id="PF00085"/>
    </source>
</evidence>
<evidence type="ECO:0000313" key="3">
    <source>
        <dbReference type="Proteomes" id="UP000243591"/>
    </source>
</evidence>